<evidence type="ECO:0000313" key="1">
    <source>
        <dbReference type="EMBL" id="MFG6486004.1"/>
    </source>
</evidence>
<protein>
    <submittedName>
        <fullName evidence="1">Uncharacterized protein</fullName>
    </submittedName>
</protein>
<reference evidence="1 2" key="1">
    <citation type="submission" date="2024-08" db="EMBL/GenBank/DDBJ databases">
        <authorList>
            <person name="Lu H."/>
        </authorList>
    </citation>
    <scope>NUCLEOTIDE SEQUENCE [LARGE SCALE GENOMIC DNA]</scope>
    <source>
        <strain evidence="1 2">BYS78W</strain>
    </source>
</reference>
<dbReference type="EMBL" id="JBIGIC010000002">
    <property type="protein sequence ID" value="MFG6486004.1"/>
    <property type="molecule type" value="Genomic_DNA"/>
</dbReference>
<sequence>MFRRPLTPEEDSRAGRLKVNIAQSIFEGQRRGDGRNNPNGWVAADEALVREAELLFQKTELSIGGYELTLLADVNGREPVLKRLSLVIYDYHLLTLASQMSDIKYGAGITMPMNPAKELWVITSNLP</sequence>
<name>A0ABW7H7Y9_9BURK</name>
<accession>A0ABW7H7Y9</accession>
<proteinExistence type="predicted"/>
<comment type="caution">
    <text evidence="1">The sequence shown here is derived from an EMBL/GenBank/DDBJ whole genome shotgun (WGS) entry which is preliminary data.</text>
</comment>
<gene>
    <name evidence="1" type="ORF">ACG04R_04920</name>
</gene>
<dbReference type="Proteomes" id="UP001606134">
    <property type="component" value="Unassembled WGS sequence"/>
</dbReference>
<dbReference type="RefSeq" id="WP_394406853.1">
    <property type="nucleotide sequence ID" value="NZ_JBIGIC010000002.1"/>
</dbReference>
<organism evidence="1 2">
    <name type="scientific">Pelomonas candidula</name>
    <dbReference type="NCBI Taxonomy" id="3299025"/>
    <lineage>
        <taxon>Bacteria</taxon>
        <taxon>Pseudomonadati</taxon>
        <taxon>Pseudomonadota</taxon>
        <taxon>Betaproteobacteria</taxon>
        <taxon>Burkholderiales</taxon>
        <taxon>Sphaerotilaceae</taxon>
        <taxon>Roseateles</taxon>
    </lineage>
</organism>
<keyword evidence="2" id="KW-1185">Reference proteome</keyword>
<evidence type="ECO:0000313" key="2">
    <source>
        <dbReference type="Proteomes" id="UP001606134"/>
    </source>
</evidence>